<accession>A0A6J7WUH5</accession>
<sequence length="384" mass="42169">MPKPTRRLLPAGPFQRLRPRLIPPEAIVTKAGKDDLLTEIERLAKKIEPVLADAIMSYLQGMKDSIDLQALADALASGDVGKVIGLLAGADLNAAKAQVADSIQAAVWGGGAIAALGINQGVSGIHFAFDKLNPRLVTWLQTYSLNLIRQINDDTKEAIRDKLISGMTSGASPIAVAREVKGAIGLTTRQAQAVKNYRKELETFHLKTSAGGYGLGNKIDRVNGRQVFKPDDDGTPMDGIDVRRLRDFRYDGQLANAIKTGKPLKPEQIDKMVAAYERKYLRHRSETIARTEALRTTNFGVQDAWRQAIEGGKANESLVRRQWIVAKDERLCEVCAPVPGLNPKRGVKFDQPFATPKGPVMLPPVHPNCRCTVFLRQWEPEQLA</sequence>
<dbReference type="Pfam" id="PF04233">
    <property type="entry name" value="Phage_Mu_F"/>
    <property type="match status" value="1"/>
</dbReference>
<proteinExistence type="predicted"/>
<evidence type="ECO:0000259" key="1">
    <source>
        <dbReference type="Pfam" id="PF04233"/>
    </source>
</evidence>
<evidence type="ECO:0000313" key="2">
    <source>
        <dbReference type="EMBL" id="CAB5220342.1"/>
    </source>
</evidence>
<organism evidence="2">
    <name type="scientific">uncultured Caudovirales phage</name>
    <dbReference type="NCBI Taxonomy" id="2100421"/>
    <lineage>
        <taxon>Viruses</taxon>
        <taxon>Duplodnaviria</taxon>
        <taxon>Heunggongvirae</taxon>
        <taxon>Uroviricota</taxon>
        <taxon>Caudoviricetes</taxon>
        <taxon>Peduoviridae</taxon>
        <taxon>Maltschvirus</taxon>
        <taxon>Maltschvirus maltsch</taxon>
    </lineage>
</organism>
<dbReference type="EMBL" id="LR798285">
    <property type="protein sequence ID" value="CAB5220342.1"/>
    <property type="molecule type" value="Genomic_DNA"/>
</dbReference>
<dbReference type="InterPro" id="IPR006528">
    <property type="entry name" value="Phage_head_morphogenesis_dom"/>
</dbReference>
<gene>
    <name evidence="2" type="ORF">UFOVP233_52</name>
</gene>
<feature type="domain" description="Phage head morphogenesis" evidence="1">
    <location>
        <begin position="254"/>
        <end position="373"/>
    </location>
</feature>
<protein>
    <submittedName>
        <fullName evidence="2">Phage head morphogenesis domain containing protein</fullName>
    </submittedName>
</protein>
<reference evidence="2" key="1">
    <citation type="submission" date="2020-05" db="EMBL/GenBank/DDBJ databases">
        <authorList>
            <person name="Chiriac C."/>
            <person name="Salcher M."/>
            <person name="Ghai R."/>
            <person name="Kavagutti S V."/>
        </authorList>
    </citation>
    <scope>NUCLEOTIDE SEQUENCE</scope>
</reference>
<name>A0A6J7WUH5_9CAUD</name>